<dbReference type="Proteomes" id="UP000286045">
    <property type="component" value="Unassembled WGS sequence"/>
</dbReference>
<gene>
    <name evidence="2" type="ORF">EKO27_g10526</name>
</gene>
<dbReference type="EMBL" id="RYZI01000546">
    <property type="protein sequence ID" value="RWA04576.1"/>
    <property type="molecule type" value="Genomic_DNA"/>
</dbReference>
<dbReference type="AlphaFoldDB" id="A0A439CQX8"/>
<comment type="caution">
    <text evidence="2">The sequence shown here is derived from an EMBL/GenBank/DDBJ whole genome shotgun (WGS) entry which is preliminary data.</text>
</comment>
<protein>
    <submittedName>
        <fullName evidence="2">Uncharacterized protein</fullName>
    </submittedName>
</protein>
<feature type="transmembrane region" description="Helical" evidence="1">
    <location>
        <begin position="135"/>
        <end position="155"/>
    </location>
</feature>
<keyword evidence="3" id="KW-1185">Reference proteome</keyword>
<reference evidence="2 3" key="1">
    <citation type="submission" date="2018-12" db="EMBL/GenBank/DDBJ databases">
        <title>Draft genome sequence of Xylaria grammica IHI A82.</title>
        <authorList>
            <person name="Buettner E."/>
            <person name="Kellner H."/>
        </authorList>
    </citation>
    <scope>NUCLEOTIDE SEQUENCE [LARGE SCALE GENOMIC DNA]</scope>
    <source>
        <strain evidence="2 3">IHI A82</strain>
    </source>
</reference>
<feature type="transmembrane region" description="Helical" evidence="1">
    <location>
        <begin position="65"/>
        <end position="84"/>
    </location>
</feature>
<feature type="transmembrane region" description="Helical" evidence="1">
    <location>
        <begin position="96"/>
        <end position="114"/>
    </location>
</feature>
<keyword evidence="1" id="KW-1133">Transmembrane helix</keyword>
<sequence>MHFQMWYPAWDLKTRMESNCSAELHDYMNESLSWCAERNYQCIAGVAVDCLLTALPETWKADMGAASVLLGLLPTTLSIVGSGPFETGLLAQTRPFLALMLAFGSPVMYPIRIFDYPNLADMFRPKKGAISLPQLSRRAGAAMVILQYLIAFLAVGNPIWVSIELGTRTVVSFKP</sequence>
<evidence type="ECO:0000313" key="2">
    <source>
        <dbReference type="EMBL" id="RWA04576.1"/>
    </source>
</evidence>
<evidence type="ECO:0000313" key="3">
    <source>
        <dbReference type="Proteomes" id="UP000286045"/>
    </source>
</evidence>
<keyword evidence="1" id="KW-0812">Transmembrane</keyword>
<name>A0A439CQX8_9PEZI</name>
<accession>A0A439CQX8</accession>
<evidence type="ECO:0000256" key="1">
    <source>
        <dbReference type="SAM" id="Phobius"/>
    </source>
</evidence>
<proteinExistence type="predicted"/>
<organism evidence="2 3">
    <name type="scientific">Xylaria grammica</name>
    <dbReference type="NCBI Taxonomy" id="363999"/>
    <lineage>
        <taxon>Eukaryota</taxon>
        <taxon>Fungi</taxon>
        <taxon>Dikarya</taxon>
        <taxon>Ascomycota</taxon>
        <taxon>Pezizomycotina</taxon>
        <taxon>Sordariomycetes</taxon>
        <taxon>Xylariomycetidae</taxon>
        <taxon>Xylariales</taxon>
        <taxon>Xylariaceae</taxon>
        <taxon>Xylaria</taxon>
    </lineage>
</organism>
<keyword evidence="1" id="KW-0472">Membrane</keyword>